<keyword evidence="2" id="KW-0732">Signal</keyword>
<dbReference type="GO" id="GO:0005509">
    <property type="term" value="F:calcium ion binding"/>
    <property type="evidence" value="ECO:0007669"/>
    <property type="project" value="InterPro"/>
</dbReference>
<dbReference type="InterPro" id="IPR049883">
    <property type="entry name" value="NOTCH1_EGF-like"/>
</dbReference>
<keyword evidence="1 5" id="KW-0245">EGF-like domain</keyword>
<evidence type="ECO:0000256" key="3">
    <source>
        <dbReference type="ARBA" id="ARBA00022737"/>
    </source>
</evidence>
<comment type="caution">
    <text evidence="5">Lacks conserved residue(s) required for the propagation of feature annotation.</text>
</comment>
<feature type="non-terminal residue" evidence="7">
    <location>
        <position position="409"/>
    </location>
</feature>
<dbReference type="InterPro" id="IPR001881">
    <property type="entry name" value="EGF-like_Ca-bd_dom"/>
</dbReference>
<comment type="caution">
    <text evidence="7">The sequence shown here is derived from an EMBL/GenBank/DDBJ whole genome shotgun (WGS) entry which is preliminary data.</text>
</comment>
<feature type="non-terminal residue" evidence="7">
    <location>
        <position position="1"/>
    </location>
</feature>
<dbReference type="PROSITE" id="PS00010">
    <property type="entry name" value="ASX_HYDROXYL"/>
    <property type="match status" value="2"/>
</dbReference>
<dbReference type="InterPro" id="IPR000742">
    <property type="entry name" value="EGF"/>
</dbReference>
<evidence type="ECO:0000313" key="8">
    <source>
        <dbReference type="Proteomes" id="UP001432322"/>
    </source>
</evidence>
<keyword evidence="3" id="KW-0677">Repeat</keyword>
<feature type="domain" description="EGF-like" evidence="6">
    <location>
        <begin position="326"/>
        <end position="360"/>
    </location>
</feature>
<evidence type="ECO:0000313" key="7">
    <source>
        <dbReference type="EMBL" id="GMT23278.1"/>
    </source>
</evidence>
<proteinExistence type="predicted"/>
<dbReference type="CDD" id="cd00054">
    <property type="entry name" value="EGF_CA"/>
    <property type="match status" value="2"/>
</dbReference>
<dbReference type="AlphaFoldDB" id="A0AAV5VYH0"/>
<evidence type="ECO:0000256" key="5">
    <source>
        <dbReference type="PROSITE-ProRule" id="PRU00076"/>
    </source>
</evidence>
<dbReference type="InterPro" id="IPR009030">
    <property type="entry name" value="Growth_fac_rcpt_cys_sf"/>
</dbReference>
<evidence type="ECO:0000256" key="1">
    <source>
        <dbReference type="ARBA" id="ARBA00022536"/>
    </source>
</evidence>
<dbReference type="Pfam" id="PF12947">
    <property type="entry name" value="EGF_3"/>
    <property type="match status" value="1"/>
</dbReference>
<keyword evidence="4" id="KW-1015">Disulfide bond</keyword>
<organism evidence="7 8">
    <name type="scientific">Pristionchus fissidentatus</name>
    <dbReference type="NCBI Taxonomy" id="1538716"/>
    <lineage>
        <taxon>Eukaryota</taxon>
        <taxon>Metazoa</taxon>
        <taxon>Ecdysozoa</taxon>
        <taxon>Nematoda</taxon>
        <taxon>Chromadorea</taxon>
        <taxon>Rhabditida</taxon>
        <taxon>Rhabditina</taxon>
        <taxon>Diplogasteromorpha</taxon>
        <taxon>Diplogasteroidea</taxon>
        <taxon>Neodiplogasteridae</taxon>
        <taxon>Pristionchus</taxon>
    </lineage>
</organism>
<feature type="domain" description="EGF-like" evidence="6">
    <location>
        <begin position="369"/>
        <end position="408"/>
    </location>
</feature>
<dbReference type="PROSITE" id="PS01187">
    <property type="entry name" value="EGF_CA"/>
    <property type="match status" value="1"/>
</dbReference>
<dbReference type="SMART" id="SM00181">
    <property type="entry name" value="EGF"/>
    <property type="match status" value="9"/>
</dbReference>
<dbReference type="PANTHER" id="PTHR24039">
    <property type="entry name" value="FIBRILLIN-RELATED"/>
    <property type="match status" value="1"/>
</dbReference>
<dbReference type="EMBL" id="BTSY01000004">
    <property type="protein sequence ID" value="GMT23278.1"/>
    <property type="molecule type" value="Genomic_DNA"/>
</dbReference>
<dbReference type="Proteomes" id="UP001432322">
    <property type="component" value="Unassembled WGS sequence"/>
</dbReference>
<dbReference type="InterPro" id="IPR024731">
    <property type="entry name" value="NELL2-like_EGF"/>
</dbReference>
<accession>A0AAV5VYH0</accession>
<dbReference type="PROSITE" id="PS50026">
    <property type="entry name" value="EGF_3"/>
    <property type="match status" value="2"/>
</dbReference>
<name>A0AAV5VYH0_9BILA</name>
<dbReference type="InterPro" id="IPR000152">
    <property type="entry name" value="EGF-type_Asp/Asn_hydroxyl_site"/>
</dbReference>
<dbReference type="SUPFAM" id="SSF57184">
    <property type="entry name" value="Growth factor receptor domain"/>
    <property type="match status" value="2"/>
</dbReference>
<evidence type="ECO:0000259" key="6">
    <source>
        <dbReference type="PROSITE" id="PS50026"/>
    </source>
</evidence>
<dbReference type="InterPro" id="IPR018097">
    <property type="entry name" value="EGF_Ca-bd_CS"/>
</dbReference>
<protein>
    <recommendedName>
        <fullName evidence="6">EGF-like domain-containing protein</fullName>
    </recommendedName>
</protein>
<reference evidence="7" key="1">
    <citation type="submission" date="2023-10" db="EMBL/GenBank/DDBJ databases">
        <title>Genome assembly of Pristionchus species.</title>
        <authorList>
            <person name="Yoshida K."/>
            <person name="Sommer R.J."/>
        </authorList>
    </citation>
    <scope>NUCLEOTIDE SEQUENCE</scope>
    <source>
        <strain evidence="7">RS5133</strain>
    </source>
</reference>
<evidence type="ECO:0000256" key="4">
    <source>
        <dbReference type="ARBA" id="ARBA00023157"/>
    </source>
</evidence>
<dbReference type="Pfam" id="PF07645">
    <property type="entry name" value="EGF_CA"/>
    <property type="match status" value="3"/>
</dbReference>
<sequence>SDINECTRCKDYPNCPCPTEATCKNTEGAFTCECPKGYKYNPVSNKCEDIDECKQGSYQEKCIAGKGKCSNLPGTWKCDCEAGYVNKPDDKQTCEKELFCGIKDNCDKNTTTCMDLNIGYECNCLKGLLHIPGTDKKCEDRNECKDGSHNCALDGSELCTNTYQGFACNCTNGFTRDEKAKKCLPDNKCSTTEAEKANCGAYSICVNLPGKDGKLAPKCICETGYYLAEKERVCVVVPPCKNDFDCPSNSRCQVVQAQNKTGDTGTYKCMCNDGYEMKGHQCFPAEPCKTEKICGEGVCVSKRLPPFYECSCTPGTKQDNTTAPCMPLTCDSNVCTPHAECKARQNGGIYCQCLPGFAGLGIISSPCKQIDLCASATPCSRYATCANAGSSYTCTCNEGYAGNGTWCSS</sequence>
<gene>
    <name evidence="7" type="ORF">PFISCL1PPCAC_14575</name>
</gene>
<dbReference type="PROSITE" id="PS01186">
    <property type="entry name" value="EGF_2"/>
    <property type="match status" value="4"/>
</dbReference>
<keyword evidence="8" id="KW-1185">Reference proteome</keyword>
<dbReference type="SMART" id="SM00179">
    <property type="entry name" value="EGF_CA"/>
    <property type="match status" value="5"/>
</dbReference>
<evidence type="ECO:0000256" key="2">
    <source>
        <dbReference type="ARBA" id="ARBA00022729"/>
    </source>
</evidence>
<dbReference type="Gene3D" id="2.10.25.10">
    <property type="entry name" value="Laminin"/>
    <property type="match status" value="6"/>
</dbReference>